<dbReference type="EC" id="3.2.2.23" evidence="15"/>
<comment type="function">
    <text evidence="15">Involved in base excision repair of DNA damaged by oxidation or by mutagenic agents. Acts as DNA glycosylase that recognizes and removes damaged bases. Has a preference for oxidized purines, such as 7,8-dihydro-8-oxoguanine (8-oxoG). Has AP (apurinic/apyrimidinic) lyase activity and introduces nicks in the DNA strand. Cleaves the DNA backbone by beta-delta elimination to generate a single-strand break at the site of the removed base with both 3'- and 5'-phosphates.</text>
</comment>
<dbReference type="EC" id="4.2.99.18" evidence="15"/>
<keyword evidence="4 15" id="KW-0479">Metal-binding</keyword>
<keyword evidence="19" id="KW-1185">Reference proteome</keyword>
<protein>
    <recommendedName>
        <fullName evidence="15">Formamidopyrimidine-DNA glycosylase</fullName>
        <shortName evidence="15">Fapy-DNA glycosylase</shortName>
        <ecNumber evidence="15">3.2.2.23</ecNumber>
    </recommendedName>
    <alternativeName>
        <fullName evidence="15">DNA-(apurinic or apyrimidinic site) lyase MutM</fullName>
        <shortName evidence="15">AP lyase MutM</shortName>
        <ecNumber evidence="15">4.2.99.18</ecNumber>
    </alternativeName>
</protein>
<dbReference type="PROSITE" id="PS51068">
    <property type="entry name" value="FPG_CAT"/>
    <property type="match status" value="1"/>
</dbReference>
<keyword evidence="7 15" id="KW-0378">Hydrolase</keyword>
<keyword evidence="8 15" id="KW-0862">Zinc</keyword>
<keyword evidence="6 15" id="KW-0863">Zinc-finger</keyword>
<dbReference type="Pfam" id="PF01149">
    <property type="entry name" value="Fapy_DNA_glyco"/>
    <property type="match status" value="1"/>
</dbReference>
<dbReference type="PANTHER" id="PTHR22993:SF9">
    <property type="entry name" value="FORMAMIDOPYRIMIDINE-DNA GLYCOSYLASE"/>
    <property type="match status" value="1"/>
</dbReference>
<dbReference type="SMART" id="SM01232">
    <property type="entry name" value="H2TH"/>
    <property type="match status" value="1"/>
</dbReference>
<keyword evidence="10 15" id="KW-0234">DNA repair</keyword>
<dbReference type="Gene3D" id="1.10.8.50">
    <property type="match status" value="1"/>
</dbReference>
<evidence type="ECO:0000313" key="19">
    <source>
        <dbReference type="Proteomes" id="UP000823201"/>
    </source>
</evidence>
<dbReference type="CDD" id="cd08966">
    <property type="entry name" value="EcFpg-like_N"/>
    <property type="match status" value="1"/>
</dbReference>
<accession>A0ABS2QCR1</accession>
<dbReference type="InterPro" id="IPR010979">
    <property type="entry name" value="Ribosomal_uS13-like_H2TH"/>
</dbReference>
<evidence type="ECO:0000256" key="14">
    <source>
        <dbReference type="ARBA" id="ARBA00044632"/>
    </source>
</evidence>
<dbReference type="GO" id="GO:0008534">
    <property type="term" value="F:oxidized purine nucleobase lesion DNA N-glycosylase activity"/>
    <property type="evidence" value="ECO:0007669"/>
    <property type="project" value="UniProtKB-EC"/>
</dbReference>
<feature type="domain" description="FPG-type" evidence="16">
    <location>
        <begin position="240"/>
        <end position="274"/>
    </location>
</feature>
<dbReference type="SUPFAM" id="SSF57716">
    <property type="entry name" value="Glucocorticoid receptor-like (DNA-binding domain)"/>
    <property type="match status" value="1"/>
</dbReference>
<dbReference type="PANTHER" id="PTHR22993">
    <property type="entry name" value="FORMAMIDOPYRIMIDINE-DNA GLYCOSYLASE"/>
    <property type="match status" value="1"/>
</dbReference>
<dbReference type="EMBL" id="JAFBEV010000022">
    <property type="protein sequence ID" value="MBM7658722.1"/>
    <property type="molecule type" value="Genomic_DNA"/>
</dbReference>
<keyword evidence="5 15" id="KW-0227">DNA damage</keyword>
<comment type="catalytic activity">
    <reaction evidence="14 15">
        <text>2'-deoxyribonucleotide-(2'-deoxyribose 5'-phosphate)-2'-deoxyribonucleotide-DNA = a 3'-end 2'-deoxyribonucleotide-(2,3-dehydro-2,3-deoxyribose 5'-phosphate)-DNA + a 5'-end 5'-phospho-2'-deoxyribonucleoside-DNA + H(+)</text>
        <dbReference type="Rhea" id="RHEA:66592"/>
        <dbReference type="Rhea" id="RHEA-COMP:13180"/>
        <dbReference type="Rhea" id="RHEA-COMP:16897"/>
        <dbReference type="Rhea" id="RHEA-COMP:17067"/>
        <dbReference type="ChEBI" id="CHEBI:15378"/>
        <dbReference type="ChEBI" id="CHEBI:136412"/>
        <dbReference type="ChEBI" id="CHEBI:157695"/>
        <dbReference type="ChEBI" id="CHEBI:167181"/>
        <dbReference type="EC" id="4.2.99.18"/>
    </reaction>
</comment>
<feature type="active site" description="Proton donor; for beta-elimination activity" evidence="15">
    <location>
        <position position="60"/>
    </location>
</feature>
<comment type="caution">
    <text evidence="18">The sequence shown here is derived from an EMBL/GenBank/DDBJ whole genome shotgun (WGS) entry which is preliminary data.</text>
</comment>
<evidence type="ECO:0000256" key="12">
    <source>
        <dbReference type="ARBA" id="ARBA00023268"/>
    </source>
</evidence>
<organism evidence="18 19">
    <name type="scientific">Sporolactobacillus spathodeae</name>
    <dbReference type="NCBI Taxonomy" id="1465502"/>
    <lineage>
        <taxon>Bacteria</taxon>
        <taxon>Bacillati</taxon>
        <taxon>Bacillota</taxon>
        <taxon>Bacilli</taxon>
        <taxon>Bacillales</taxon>
        <taxon>Sporolactobacillaceae</taxon>
        <taxon>Sporolactobacillus</taxon>
    </lineage>
</organism>
<dbReference type="SUPFAM" id="SSF81624">
    <property type="entry name" value="N-terminal domain of MutM-like DNA repair proteins"/>
    <property type="match status" value="1"/>
</dbReference>
<evidence type="ECO:0000313" key="18">
    <source>
        <dbReference type="EMBL" id="MBM7658722.1"/>
    </source>
</evidence>
<evidence type="ECO:0000256" key="6">
    <source>
        <dbReference type="ARBA" id="ARBA00022771"/>
    </source>
</evidence>
<evidence type="ECO:0000256" key="13">
    <source>
        <dbReference type="ARBA" id="ARBA00023295"/>
    </source>
</evidence>
<comment type="similarity">
    <text evidence="2 15">Belongs to the FPG family.</text>
</comment>
<dbReference type="RefSeq" id="WP_205007280.1">
    <property type="nucleotide sequence ID" value="NZ_CBCRXA010000007.1"/>
</dbReference>
<comment type="caution">
    <text evidence="15">Lacks conserved residue(s) required for the propagation of feature annotation.</text>
</comment>
<gene>
    <name evidence="15" type="primary">mutM</name>
    <name evidence="15" type="synonym">fpg</name>
    <name evidence="18" type="ORF">JOC27_002184</name>
</gene>
<sequence length="279" mass="31458">MPELPEVETVKRTLNELIPGKTISEVEVRWPNIIRRPDDPAEFAQMLSGETIRCVDRRGKFLLFRLDHLVMVSHLRMEGRYRLDPENVPIDRYTHVIFHFTDGTALRYRDVRKFGTMHLFRPGEEETQLPLSKLGPEPFSSVFTVRCLKQACLRTSRAIKPVLLDQTAVVGLGNIYVDEALFRARIHPLTPAASLSLAKVRRLHEAIVSTLSEAVALGGSSVRTFVNSQGHMGLFQQKLQVYGQQGEPCPICGTVIEKIKVGGRGTHLCPHCQRRGKTL</sequence>
<dbReference type="NCBIfam" id="NF002211">
    <property type="entry name" value="PRK01103.1"/>
    <property type="match status" value="1"/>
</dbReference>
<dbReference type="NCBIfam" id="TIGR00577">
    <property type="entry name" value="fpg"/>
    <property type="match status" value="1"/>
</dbReference>
<dbReference type="Gene3D" id="3.20.190.10">
    <property type="entry name" value="MutM-like, N-terminal"/>
    <property type="match status" value="1"/>
</dbReference>
<dbReference type="HAMAP" id="MF_00103">
    <property type="entry name" value="Fapy_DNA_glycosyl"/>
    <property type="match status" value="1"/>
</dbReference>
<keyword evidence="11 15" id="KW-0456">Lyase</keyword>
<dbReference type="GO" id="GO:0140078">
    <property type="term" value="F:class I DNA-(apurinic or apyrimidinic site) endonuclease activity"/>
    <property type="evidence" value="ECO:0007669"/>
    <property type="project" value="UniProtKB-EC"/>
</dbReference>
<dbReference type="SMART" id="SM00898">
    <property type="entry name" value="Fapy_DNA_glyco"/>
    <property type="match status" value="1"/>
</dbReference>
<evidence type="ECO:0000256" key="5">
    <source>
        <dbReference type="ARBA" id="ARBA00022763"/>
    </source>
</evidence>
<dbReference type="PROSITE" id="PS51066">
    <property type="entry name" value="ZF_FPG_2"/>
    <property type="match status" value="1"/>
</dbReference>
<feature type="active site" description="Schiff-base intermediate with DNA" evidence="15">
    <location>
        <position position="2"/>
    </location>
</feature>
<comment type="catalytic activity">
    <reaction evidence="1 15">
        <text>Hydrolysis of DNA containing ring-opened 7-methylguanine residues, releasing 2,6-diamino-4-hydroxy-5-(N-methyl)formamidopyrimidine.</text>
        <dbReference type="EC" id="3.2.2.23"/>
    </reaction>
</comment>
<dbReference type="Pfam" id="PF06831">
    <property type="entry name" value="H2TH"/>
    <property type="match status" value="1"/>
</dbReference>
<evidence type="ECO:0000256" key="2">
    <source>
        <dbReference type="ARBA" id="ARBA00009409"/>
    </source>
</evidence>
<evidence type="ECO:0000256" key="7">
    <source>
        <dbReference type="ARBA" id="ARBA00022801"/>
    </source>
</evidence>
<evidence type="ECO:0000256" key="9">
    <source>
        <dbReference type="ARBA" id="ARBA00023125"/>
    </source>
</evidence>
<keyword evidence="12 15" id="KW-0511">Multifunctional enzyme</keyword>
<evidence type="ECO:0000256" key="4">
    <source>
        <dbReference type="ARBA" id="ARBA00022723"/>
    </source>
</evidence>
<dbReference type="Proteomes" id="UP000823201">
    <property type="component" value="Unassembled WGS sequence"/>
</dbReference>
<proteinExistence type="inferred from homology"/>
<dbReference type="InterPro" id="IPR015887">
    <property type="entry name" value="DNA_glyclase_Znf_dom_DNA_BS"/>
</dbReference>
<evidence type="ECO:0000256" key="1">
    <source>
        <dbReference type="ARBA" id="ARBA00001668"/>
    </source>
</evidence>
<evidence type="ECO:0000256" key="8">
    <source>
        <dbReference type="ARBA" id="ARBA00022833"/>
    </source>
</evidence>
<evidence type="ECO:0000256" key="10">
    <source>
        <dbReference type="ARBA" id="ARBA00023204"/>
    </source>
</evidence>
<name>A0ABS2QCR1_9BACL</name>
<evidence type="ECO:0000256" key="11">
    <source>
        <dbReference type="ARBA" id="ARBA00023239"/>
    </source>
</evidence>
<dbReference type="PROSITE" id="PS01242">
    <property type="entry name" value="ZF_FPG_1"/>
    <property type="match status" value="1"/>
</dbReference>
<keyword evidence="9 15" id="KW-0238">DNA-binding</keyword>
<feature type="active site" description="Proton donor" evidence="15">
    <location>
        <position position="3"/>
    </location>
</feature>
<feature type="domain" description="Formamidopyrimidine-DNA glycosylase catalytic" evidence="17">
    <location>
        <begin position="2"/>
        <end position="115"/>
    </location>
</feature>
<dbReference type="InterPro" id="IPR010663">
    <property type="entry name" value="Znf_FPG/IleRS"/>
</dbReference>
<dbReference type="InterPro" id="IPR020629">
    <property type="entry name" value="FPG_Glyclase"/>
</dbReference>
<dbReference type="SUPFAM" id="SSF46946">
    <property type="entry name" value="S13-like H2TH domain"/>
    <property type="match status" value="1"/>
</dbReference>
<keyword evidence="13 15" id="KW-0326">Glycosidase</keyword>
<comment type="subunit">
    <text evidence="3 15">Monomer.</text>
</comment>
<dbReference type="InterPro" id="IPR012319">
    <property type="entry name" value="FPG_cat"/>
</dbReference>
<dbReference type="Pfam" id="PF06827">
    <property type="entry name" value="zf-FPG_IleRS"/>
    <property type="match status" value="1"/>
</dbReference>
<reference evidence="18 19" key="1">
    <citation type="submission" date="2021-01" db="EMBL/GenBank/DDBJ databases">
        <title>Genomic Encyclopedia of Type Strains, Phase IV (KMG-IV): sequencing the most valuable type-strain genomes for metagenomic binning, comparative biology and taxonomic classification.</title>
        <authorList>
            <person name="Goeker M."/>
        </authorList>
    </citation>
    <scope>NUCLEOTIDE SEQUENCE [LARGE SCALE GENOMIC DNA]</scope>
    <source>
        <strain evidence="18 19">DSM 100968</strain>
    </source>
</reference>
<evidence type="ECO:0000259" key="17">
    <source>
        <dbReference type="PROSITE" id="PS51068"/>
    </source>
</evidence>
<feature type="active site" description="Proton donor; for delta-elimination activity" evidence="15">
    <location>
        <position position="264"/>
    </location>
</feature>
<dbReference type="InterPro" id="IPR015886">
    <property type="entry name" value="H2TH_FPG"/>
</dbReference>
<evidence type="ECO:0000259" key="16">
    <source>
        <dbReference type="PROSITE" id="PS51066"/>
    </source>
</evidence>
<dbReference type="InterPro" id="IPR035937">
    <property type="entry name" value="FPG_N"/>
</dbReference>
<feature type="binding site" evidence="15">
    <location>
        <position position="112"/>
    </location>
    <ligand>
        <name>DNA</name>
        <dbReference type="ChEBI" id="CHEBI:16991"/>
    </ligand>
</feature>
<evidence type="ECO:0000256" key="3">
    <source>
        <dbReference type="ARBA" id="ARBA00011245"/>
    </source>
</evidence>
<evidence type="ECO:0000256" key="15">
    <source>
        <dbReference type="HAMAP-Rule" id="MF_00103"/>
    </source>
</evidence>
<dbReference type="InterPro" id="IPR000214">
    <property type="entry name" value="Znf_DNA_glyclase/AP_lyase"/>
</dbReference>
<comment type="cofactor">
    <cofactor evidence="15">
        <name>Zn(2+)</name>
        <dbReference type="ChEBI" id="CHEBI:29105"/>
    </cofactor>
    <text evidence="15">Binds 1 zinc ion per subunit.</text>
</comment>